<dbReference type="PANTHER" id="PTHR10572:SF24">
    <property type="entry name" value="3-HYDROXY-3-METHYLGLUTARYL-COENZYME A REDUCTASE"/>
    <property type="match status" value="1"/>
</dbReference>
<dbReference type="InterPro" id="IPR023076">
    <property type="entry name" value="HMG_CoA_Rdtase_CS"/>
</dbReference>
<keyword evidence="3" id="KW-0520">NAD</keyword>
<organism evidence="4 5">
    <name type="scientific">Pacificispira spongiicola</name>
    <dbReference type="NCBI Taxonomy" id="2729598"/>
    <lineage>
        <taxon>Bacteria</taxon>
        <taxon>Pseudomonadati</taxon>
        <taxon>Pseudomonadota</taxon>
        <taxon>Alphaproteobacteria</taxon>
        <taxon>Rhodospirillales</taxon>
        <taxon>Rhodospirillaceae</taxon>
        <taxon>Pacificispira</taxon>
    </lineage>
</organism>
<proteinExistence type="inferred from homology"/>
<keyword evidence="2 3" id="KW-0560">Oxidoreductase</keyword>
<dbReference type="EC" id="1.1.1.88" evidence="3"/>
<dbReference type="PANTHER" id="PTHR10572">
    <property type="entry name" value="3-HYDROXY-3-METHYLGLUTARYL-COENZYME A REDUCTASE"/>
    <property type="match status" value="1"/>
</dbReference>
<dbReference type="GO" id="GO:0015936">
    <property type="term" value="P:coenzyme A metabolic process"/>
    <property type="evidence" value="ECO:0007669"/>
    <property type="project" value="InterPro"/>
</dbReference>
<dbReference type="SUPFAM" id="SSF56542">
    <property type="entry name" value="Substrate-binding domain of HMG-CoA reductase"/>
    <property type="match status" value="1"/>
</dbReference>
<dbReference type="InterPro" id="IPR002202">
    <property type="entry name" value="HMG_CoA_Rdtase"/>
</dbReference>
<comment type="pathway">
    <text evidence="3">Metabolic intermediate metabolism; (R)-mevalonate degradation; (S)-3-hydroxy-3-methylglutaryl-CoA from (R)-mevalonate: step 1/1.</text>
</comment>
<keyword evidence="5" id="KW-1185">Reference proteome</keyword>
<gene>
    <name evidence="4" type="ORF">HH303_14545</name>
</gene>
<dbReference type="Gene3D" id="3.90.770.10">
    <property type="entry name" value="3-hydroxy-3-methylglutaryl-coenzyme A Reductase, Chain A, domain 2"/>
    <property type="match status" value="2"/>
</dbReference>
<comment type="caution">
    <text evidence="4">The sequence shown here is derived from an EMBL/GenBank/DDBJ whole genome shotgun (WGS) entry which is preliminary data.</text>
</comment>
<protein>
    <recommendedName>
        <fullName evidence="3">3-hydroxy-3-methylglutaryl coenzyme A reductase</fullName>
        <shortName evidence="3">HMG-CoA reductase</shortName>
        <ecNumber evidence="3">1.1.1.88</ecNumber>
    </recommendedName>
</protein>
<dbReference type="PROSITE" id="PS50065">
    <property type="entry name" value="HMG_COA_REDUCTASE_4"/>
    <property type="match status" value="1"/>
</dbReference>
<dbReference type="InterPro" id="IPR004553">
    <property type="entry name" value="HMG_CoA_Rdtase_bac-typ"/>
</dbReference>
<dbReference type="InterPro" id="IPR023074">
    <property type="entry name" value="HMG_CoA_Rdtase_cat_sf"/>
</dbReference>
<evidence type="ECO:0000313" key="5">
    <source>
        <dbReference type="Proteomes" id="UP000539372"/>
    </source>
</evidence>
<dbReference type="SUPFAM" id="SSF55035">
    <property type="entry name" value="NAD-binding domain of HMG-CoA reductase"/>
    <property type="match status" value="1"/>
</dbReference>
<dbReference type="AlphaFoldDB" id="A0A7Y0HGJ0"/>
<dbReference type="Pfam" id="PF00368">
    <property type="entry name" value="HMG-CoA_red"/>
    <property type="match status" value="1"/>
</dbReference>
<dbReference type="NCBIfam" id="TIGR00532">
    <property type="entry name" value="HMG_CoA_R_NAD"/>
    <property type="match status" value="1"/>
</dbReference>
<reference evidence="4 5" key="1">
    <citation type="submission" date="2020-04" db="EMBL/GenBank/DDBJ databases">
        <title>Rhodospirillaceae bacterium KN72 isolated from deep sea.</title>
        <authorList>
            <person name="Zhang D.-C."/>
        </authorList>
    </citation>
    <scope>NUCLEOTIDE SEQUENCE [LARGE SCALE GENOMIC DNA]</scope>
    <source>
        <strain evidence="4 5">KN72</strain>
    </source>
</reference>
<dbReference type="CDD" id="cd00644">
    <property type="entry name" value="HMG-CoA_reductase_classII"/>
    <property type="match status" value="1"/>
</dbReference>
<dbReference type="PROSITE" id="PS00318">
    <property type="entry name" value="HMG_COA_REDUCTASE_2"/>
    <property type="match status" value="1"/>
</dbReference>
<dbReference type="Gene3D" id="1.10.8.660">
    <property type="match status" value="1"/>
</dbReference>
<comment type="similarity">
    <text evidence="1 3">Belongs to the HMG-CoA reductase family.</text>
</comment>
<dbReference type="PROSITE" id="PS00066">
    <property type="entry name" value="HMG_COA_REDUCTASE_1"/>
    <property type="match status" value="1"/>
</dbReference>
<dbReference type="Proteomes" id="UP000539372">
    <property type="component" value="Unassembled WGS sequence"/>
</dbReference>
<name>A0A7Y0HGJ0_9PROT</name>
<dbReference type="GO" id="GO:0004420">
    <property type="term" value="F:hydroxymethylglutaryl-CoA reductase (NADPH) activity"/>
    <property type="evidence" value="ECO:0007669"/>
    <property type="project" value="InterPro"/>
</dbReference>
<dbReference type="UniPathway" id="UPA00257">
    <property type="reaction ID" value="UER00367"/>
</dbReference>
<dbReference type="PRINTS" id="PR00071">
    <property type="entry name" value="HMGCOARDTASE"/>
</dbReference>
<dbReference type="EMBL" id="JABBNT010000004">
    <property type="protein sequence ID" value="NMM45713.1"/>
    <property type="molecule type" value="Genomic_DNA"/>
</dbReference>
<evidence type="ECO:0000256" key="2">
    <source>
        <dbReference type="ARBA" id="ARBA00023002"/>
    </source>
</evidence>
<comment type="catalytic activity">
    <reaction evidence="3">
        <text>(R)-mevalonate + 2 NAD(+) + CoA = (3S)-3-hydroxy-3-methylglutaryl-CoA + 2 NADH + 2 H(+)</text>
        <dbReference type="Rhea" id="RHEA:14833"/>
        <dbReference type="ChEBI" id="CHEBI:15378"/>
        <dbReference type="ChEBI" id="CHEBI:36464"/>
        <dbReference type="ChEBI" id="CHEBI:43074"/>
        <dbReference type="ChEBI" id="CHEBI:57287"/>
        <dbReference type="ChEBI" id="CHEBI:57540"/>
        <dbReference type="ChEBI" id="CHEBI:57945"/>
        <dbReference type="EC" id="1.1.1.88"/>
    </reaction>
</comment>
<evidence type="ECO:0000256" key="1">
    <source>
        <dbReference type="ARBA" id="ARBA00007661"/>
    </source>
</evidence>
<dbReference type="InterPro" id="IPR009029">
    <property type="entry name" value="HMG_CoA_Rdtase_sub-bd_dom_sf"/>
</dbReference>
<evidence type="ECO:0000256" key="3">
    <source>
        <dbReference type="RuleBase" id="RU361219"/>
    </source>
</evidence>
<dbReference type="InterPro" id="IPR009023">
    <property type="entry name" value="HMG_CoA_Rdtase_NAD(P)-bd_sf"/>
</dbReference>
<sequence length="438" mass="46240">MVGTDAEKPRRAVNSRIAGFRDLEPSERLQKLAEIAGLSQSDTHALRGGGALPLALANGMIENVVGTFDLPIGVATNFTINGRDYLIPMAVEEPSVVAAASYMAKIARDNGGFRTSSTDPVMIAQVQVLGTNDPNGARQRILERRDEIVATANEKDKVLVGLGGGCRDIEVNVFETTPVGPMVIVHLLVDVRDAMGANTVNTMAEGVAPMVEELAGGPVRLRILSNLADRRLARARMELSIDSLATGEYSGDRIAQGIVEACAMAIVDPYRAATHNKGIMNGIDPVVVATGNDWRAIEAGAHAWAARAGRYTSLTRWEISGVGTLVGCIEMPMALGLVGGATRTHPAAQASLALLDVRSAQELSEIAVAVGLAQNMAALRALASEGIQRGHMTLHARNIAIVAGATGNQIEIVAGELAESQDVRVDRAKEILRRLTGE</sequence>
<dbReference type="GO" id="GO:0140643">
    <property type="term" value="F:hydroxymethylglutaryl-CoA reductase (NADH) activity"/>
    <property type="evidence" value="ECO:0007669"/>
    <property type="project" value="UniProtKB-EC"/>
</dbReference>
<evidence type="ECO:0000313" key="4">
    <source>
        <dbReference type="EMBL" id="NMM45713.1"/>
    </source>
</evidence>
<dbReference type="PROSITE" id="PS01192">
    <property type="entry name" value="HMG_COA_REDUCTASE_3"/>
    <property type="match status" value="1"/>
</dbReference>
<accession>A0A7Y0HGJ0</accession>